<sequence length="113" mass="12906">MDAAVREPDNALLVLGKVAPHVAVLFYGENMVMSGLVDCFKELEEGHHVLAVHKEEAAWRIEEEYREQLAGLTRKTESKEQKMTEQWTAKHLRLTKFLEQVGCRSRRAEQNGG</sequence>
<dbReference type="Proteomes" id="UP001157006">
    <property type="component" value="Chromosome 1S"/>
</dbReference>
<proteinExistence type="predicted"/>
<evidence type="ECO:0000313" key="1">
    <source>
        <dbReference type="EMBL" id="CAI8594148.1"/>
    </source>
</evidence>
<organism evidence="1 2">
    <name type="scientific">Vicia faba</name>
    <name type="common">Broad bean</name>
    <name type="synonym">Faba vulgaris</name>
    <dbReference type="NCBI Taxonomy" id="3906"/>
    <lineage>
        <taxon>Eukaryota</taxon>
        <taxon>Viridiplantae</taxon>
        <taxon>Streptophyta</taxon>
        <taxon>Embryophyta</taxon>
        <taxon>Tracheophyta</taxon>
        <taxon>Spermatophyta</taxon>
        <taxon>Magnoliopsida</taxon>
        <taxon>eudicotyledons</taxon>
        <taxon>Gunneridae</taxon>
        <taxon>Pentapetalae</taxon>
        <taxon>rosids</taxon>
        <taxon>fabids</taxon>
        <taxon>Fabales</taxon>
        <taxon>Fabaceae</taxon>
        <taxon>Papilionoideae</taxon>
        <taxon>50 kb inversion clade</taxon>
        <taxon>NPAAA clade</taxon>
        <taxon>Hologalegina</taxon>
        <taxon>IRL clade</taxon>
        <taxon>Fabeae</taxon>
        <taxon>Vicia</taxon>
    </lineage>
</organism>
<keyword evidence="2" id="KW-1185">Reference proteome</keyword>
<dbReference type="PANTHER" id="PTHR47214">
    <property type="entry name" value="PROTEIN ROUGH SHEATH 2 HOMOLOG"/>
    <property type="match status" value="1"/>
</dbReference>
<dbReference type="AlphaFoldDB" id="A0AAV0ZAL1"/>
<protein>
    <submittedName>
        <fullName evidence="1">Uncharacterized protein</fullName>
    </submittedName>
</protein>
<name>A0AAV0ZAL1_VICFA</name>
<gene>
    <name evidence="1" type="ORF">VFH_I126840</name>
</gene>
<dbReference type="PANTHER" id="PTHR47214:SF3">
    <property type="entry name" value="TRANSCRIPTION FACTOR AS1"/>
    <property type="match status" value="1"/>
</dbReference>
<dbReference type="EMBL" id="OX451735">
    <property type="protein sequence ID" value="CAI8594148.1"/>
    <property type="molecule type" value="Genomic_DNA"/>
</dbReference>
<dbReference type="InterPro" id="IPR052844">
    <property type="entry name" value="Leaf_Dev_Regulator"/>
</dbReference>
<evidence type="ECO:0000313" key="2">
    <source>
        <dbReference type="Proteomes" id="UP001157006"/>
    </source>
</evidence>
<accession>A0AAV0ZAL1</accession>
<reference evidence="1 2" key="1">
    <citation type="submission" date="2023-01" db="EMBL/GenBank/DDBJ databases">
        <authorList>
            <person name="Kreplak J."/>
        </authorList>
    </citation>
    <scope>NUCLEOTIDE SEQUENCE [LARGE SCALE GENOMIC DNA]</scope>
</reference>